<proteinExistence type="predicted"/>
<dbReference type="Proteomes" id="UP001231649">
    <property type="component" value="Chromosome 12"/>
</dbReference>
<keyword evidence="2" id="KW-1185">Reference proteome</keyword>
<name>A0ACC2R116_9NEOP</name>
<evidence type="ECO:0000313" key="1">
    <source>
        <dbReference type="EMBL" id="KAJ8730571.1"/>
    </source>
</evidence>
<organism evidence="1 2">
    <name type="scientific">Mythimna loreyi</name>
    <dbReference type="NCBI Taxonomy" id="667449"/>
    <lineage>
        <taxon>Eukaryota</taxon>
        <taxon>Metazoa</taxon>
        <taxon>Ecdysozoa</taxon>
        <taxon>Arthropoda</taxon>
        <taxon>Hexapoda</taxon>
        <taxon>Insecta</taxon>
        <taxon>Pterygota</taxon>
        <taxon>Neoptera</taxon>
        <taxon>Endopterygota</taxon>
        <taxon>Lepidoptera</taxon>
        <taxon>Glossata</taxon>
        <taxon>Ditrysia</taxon>
        <taxon>Noctuoidea</taxon>
        <taxon>Noctuidae</taxon>
        <taxon>Noctuinae</taxon>
        <taxon>Hadenini</taxon>
        <taxon>Mythimna</taxon>
    </lineage>
</organism>
<accession>A0ACC2R116</accession>
<comment type="caution">
    <text evidence="1">The sequence shown here is derived from an EMBL/GenBank/DDBJ whole genome shotgun (WGS) entry which is preliminary data.</text>
</comment>
<evidence type="ECO:0000313" key="2">
    <source>
        <dbReference type="Proteomes" id="UP001231649"/>
    </source>
</evidence>
<sequence length="749" mass="85516">MALAQKKNKRKSIQQSDPGKILYLIMSLTDHRCSDIQIRINTYLCEECEADLVFHVIVNCERKEAFIDTVGTVSLPRRTIVKLSPKLLETLRSKLDQAELLSNFEDDFKNVVMPYLPKDNAKRRVILMPVDGNPFAVIFCAVAPKIVESNVPLVIHECALFVWPTLKKTIALEYERCLKTKCQQLLRVAKRLFTQVASLETLLQMASDQAKNLFQAEHCVVLLVDVEKMELYESYSPLKHLSAPPDYQERRFPLNLGISGEVISTGMFINARTASEHPLFNSTIDCLPNVKCRNLLCFPIREQGGIIGVGQVINKIVDPYFDGMDEEMALAFSIYCGICIIHSAVFQKIQEAHIRNALATELVMYHMKVSDDEVASLMDCTGYHKNPLVAGLHFETRSLPLRELPCYALKMFTDLRLDKKFDIKPQKLACFILYVKKGYRDVPYHNWTHAFNVVQWAYASIINFRLLQHRYFNDLQALMYLVASLVHDIDHRGTTNSFQVLGRTNLAALYSSEGSVMERHHLAQAMCILNTEGCDILQSLPRREFDRAIMMLRDNILSTDLSNYYKNVGDYKVIAMDFQIGNQLHFTVLQSLLMNAADLSDQIKDWASVKKTAAAVLAEFFKQGELEKLRGEQPAQSMDREKCFIPDLEIEFLTTTVIPLYDLLGKILPQASTFSKTVVEHIEKWEHSKPVFAELPFPAGLAVLLSPELDTLIELNKQEAERLERERIEAELLAAQRAKEEAEEEEDEY</sequence>
<reference evidence="1" key="1">
    <citation type="submission" date="2023-03" db="EMBL/GenBank/DDBJ databases">
        <title>Chromosome-level genomes of two armyworms, Mythimna separata and Mythimna loreyi, provide insights into the biosynthesis and reception of sex pheromones.</title>
        <authorList>
            <person name="Zhao H."/>
        </authorList>
    </citation>
    <scope>NUCLEOTIDE SEQUENCE</scope>
    <source>
        <strain evidence="1">BeijingLab</strain>
    </source>
</reference>
<gene>
    <name evidence="1" type="ORF">PYW08_001984</name>
</gene>
<dbReference type="EMBL" id="CM056788">
    <property type="protein sequence ID" value="KAJ8730571.1"/>
    <property type="molecule type" value="Genomic_DNA"/>
</dbReference>
<protein>
    <submittedName>
        <fullName evidence="1">Uncharacterized protein</fullName>
    </submittedName>
</protein>